<feature type="transmembrane region" description="Helical" evidence="1">
    <location>
        <begin position="6"/>
        <end position="31"/>
    </location>
</feature>
<dbReference type="Proteomes" id="UP000748531">
    <property type="component" value="Unassembled WGS sequence"/>
</dbReference>
<sequence>MGTAENLAGLMGIGVGQLIAIVCGCFFRCYCPPGPFVSKRRHAFELSVGIFILYIGYGPSVIHLFLQAVPAYLMLVFLPLSFAQYGILIFSMTYLSGVHIYQLMTNGENSVDISA</sequence>
<organism evidence="2 3">
    <name type="scientific">Paragonimus heterotremus</name>
    <dbReference type="NCBI Taxonomy" id="100268"/>
    <lineage>
        <taxon>Eukaryota</taxon>
        <taxon>Metazoa</taxon>
        <taxon>Spiralia</taxon>
        <taxon>Lophotrochozoa</taxon>
        <taxon>Platyhelminthes</taxon>
        <taxon>Trematoda</taxon>
        <taxon>Digenea</taxon>
        <taxon>Plagiorchiida</taxon>
        <taxon>Troglotremata</taxon>
        <taxon>Troglotrematidae</taxon>
        <taxon>Paragonimus</taxon>
    </lineage>
</organism>
<evidence type="ECO:0000256" key="1">
    <source>
        <dbReference type="SAM" id="Phobius"/>
    </source>
</evidence>
<evidence type="ECO:0000313" key="2">
    <source>
        <dbReference type="EMBL" id="KAF5399922.1"/>
    </source>
</evidence>
<evidence type="ECO:0000313" key="3">
    <source>
        <dbReference type="Proteomes" id="UP000748531"/>
    </source>
</evidence>
<dbReference type="AlphaFoldDB" id="A0A8J4WY63"/>
<name>A0A8J4WY63_9TREM</name>
<protein>
    <submittedName>
        <fullName evidence="2">Uncharacterized protein</fullName>
    </submittedName>
</protein>
<comment type="caution">
    <text evidence="2">The sequence shown here is derived from an EMBL/GenBank/DDBJ whole genome shotgun (WGS) entry which is preliminary data.</text>
</comment>
<accession>A0A8J4WY63</accession>
<dbReference type="EMBL" id="LUCH01003609">
    <property type="protein sequence ID" value="KAF5399922.1"/>
    <property type="molecule type" value="Genomic_DNA"/>
</dbReference>
<gene>
    <name evidence="2" type="ORF">PHET_06338</name>
</gene>
<feature type="transmembrane region" description="Helical" evidence="1">
    <location>
        <begin position="43"/>
        <end position="66"/>
    </location>
</feature>
<keyword evidence="1" id="KW-0812">Transmembrane</keyword>
<reference evidence="2" key="1">
    <citation type="submission" date="2019-05" db="EMBL/GenBank/DDBJ databases">
        <title>Annotation for the trematode Paragonimus heterotremus.</title>
        <authorList>
            <person name="Choi Y.-J."/>
        </authorList>
    </citation>
    <scope>NUCLEOTIDE SEQUENCE</scope>
    <source>
        <strain evidence="2">LC</strain>
    </source>
</reference>
<keyword evidence="1" id="KW-0472">Membrane</keyword>
<keyword evidence="1" id="KW-1133">Transmembrane helix</keyword>
<keyword evidence="3" id="KW-1185">Reference proteome</keyword>
<feature type="transmembrane region" description="Helical" evidence="1">
    <location>
        <begin position="72"/>
        <end position="95"/>
    </location>
</feature>
<dbReference type="OrthoDB" id="286734at2759"/>
<proteinExistence type="predicted"/>